<dbReference type="GeneID" id="65345297"/>
<feature type="transmembrane region" description="Helical" evidence="9">
    <location>
        <begin position="129"/>
        <end position="148"/>
    </location>
</feature>
<evidence type="ECO:0000256" key="6">
    <source>
        <dbReference type="ARBA" id="ARBA00022801"/>
    </source>
</evidence>
<dbReference type="NCBIfam" id="TIGR00077">
    <property type="entry name" value="lspA"/>
    <property type="match status" value="1"/>
</dbReference>
<dbReference type="AlphaFoldDB" id="A0A1H2LKW5"/>
<evidence type="ECO:0000313" key="13">
    <source>
        <dbReference type="Proteomes" id="UP000214355"/>
    </source>
</evidence>
<sequence length="166" mass="17959">MTKKNLVLAAFIAAVVVLVDQLSKIWALTALSDGQTIPVIGDFISLHLVFNPGAAFSFLDNATWVFTILGTIFVAGALFFIRRLHTASLLYTAAVIWGGALGNLIDRFVRPPGIARGHVIDFIQYSDWFIGNIADIALVAGFGVLILIEIIKADTAPTLTEDTEQE</sequence>
<comment type="function">
    <text evidence="9 10">This protein specifically catalyzes the removal of signal peptides from prolipoproteins.</text>
</comment>
<evidence type="ECO:0000256" key="8">
    <source>
        <dbReference type="ARBA" id="ARBA00023136"/>
    </source>
</evidence>
<evidence type="ECO:0000256" key="9">
    <source>
        <dbReference type="HAMAP-Rule" id="MF_00161"/>
    </source>
</evidence>
<comment type="similarity">
    <text evidence="1 9 11">Belongs to the peptidase A8 family.</text>
</comment>
<feature type="active site" evidence="9">
    <location>
        <position position="121"/>
    </location>
</feature>
<dbReference type="UniPathway" id="UPA00665"/>
<dbReference type="PANTHER" id="PTHR33695">
    <property type="entry name" value="LIPOPROTEIN SIGNAL PEPTIDASE"/>
    <property type="match status" value="1"/>
</dbReference>
<evidence type="ECO:0000256" key="4">
    <source>
        <dbReference type="ARBA" id="ARBA00022692"/>
    </source>
</evidence>
<keyword evidence="4 9" id="KW-0812">Transmembrane</keyword>
<feature type="transmembrane region" description="Helical" evidence="9">
    <location>
        <begin position="88"/>
        <end position="109"/>
    </location>
</feature>
<gene>
    <name evidence="9" type="primary">lspA</name>
    <name evidence="12" type="ORF">SAMN04489737_1571</name>
</gene>
<keyword evidence="3 9" id="KW-0645">Protease</keyword>
<comment type="catalytic activity">
    <reaction evidence="9 10">
        <text>Release of signal peptides from bacterial membrane prolipoproteins. Hydrolyzes -Xaa-Yaa-Zaa-|-(S,diacylglyceryl)Cys-, in which Xaa is hydrophobic (preferably Leu), and Yaa (Ala or Ser) and Zaa (Gly or Ala) have small, neutral side chains.</text>
        <dbReference type="EC" id="3.4.23.36"/>
    </reaction>
</comment>
<dbReference type="PROSITE" id="PS00855">
    <property type="entry name" value="SPASE_II"/>
    <property type="match status" value="1"/>
</dbReference>
<keyword evidence="5 9" id="KW-0064">Aspartyl protease</keyword>
<dbReference type="STRING" id="131112.SAMN04489737_1571"/>
<organism evidence="12 13">
    <name type="scientific">Arcanobacterium phocae</name>
    <dbReference type="NCBI Taxonomy" id="131112"/>
    <lineage>
        <taxon>Bacteria</taxon>
        <taxon>Bacillati</taxon>
        <taxon>Actinomycetota</taxon>
        <taxon>Actinomycetes</taxon>
        <taxon>Actinomycetales</taxon>
        <taxon>Actinomycetaceae</taxon>
        <taxon>Arcanobacterium</taxon>
    </lineage>
</organism>
<evidence type="ECO:0000256" key="1">
    <source>
        <dbReference type="ARBA" id="ARBA00006139"/>
    </source>
</evidence>
<proteinExistence type="inferred from homology"/>
<name>A0A1H2LKW5_9ACTO</name>
<reference evidence="13" key="1">
    <citation type="submission" date="2016-10" db="EMBL/GenBank/DDBJ databases">
        <authorList>
            <person name="Varghese N."/>
            <person name="Submissions S."/>
        </authorList>
    </citation>
    <scope>NUCLEOTIDE SEQUENCE [LARGE SCALE GENOMIC DNA]</scope>
    <source>
        <strain evidence="13">DSM 10002</strain>
    </source>
</reference>
<keyword evidence="6 9" id="KW-0378">Hydrolase</keyword>
<dbReference type="PRINTS" id="PR00781">
    <property type="entry name" value="LIPOSIGPTASE"/>
</dbReference>
<dbReference type="Pfam" id="PF01252">
    <property type="entry name" value="Peptidase_A8"/>
    <property type="match status" value="1"/>
</dbReference>
<feature type="active site" evidence="9">
    <location>
        <position position="135"/>
    </location>
</feature>
<keyword evidence="13" id="KW-1185">Reference proteome</keyword>
<evidence type="ECO:0000256" key="3">
    <source>
        <dbReference type="ARBA" id="ARBA00022670"/>
    </source>
</evidence>
<dbReference type="EMBL" id="LT629804">
    <property type="protein sequence ID" value="SDU81647.1"/>
    <property type="molecule type" value="Genomic_DNA"/>
</dbReference>
<dbReference type="RefSeq" id="WP_231943934.1">
    <property type="nucleotide sequence ID" value="NZ_JABAPH010000030.1"/>
</dbReference>
<protein>
    <recommendedName>
        <fullName evidence="9">Lipoprotein signal peptidase</fullName>
        <ecNumber evidence="9">3.4.23.36</ecNumber>
    </recommendedName>
    <alternativeName>
        <fullName evidence="9">Prolipoprotein signal peptidase</fullName>
    </alternativeName>
    <alternativeName>
        <fullName evidence="9">Signal peptidase II</fullName>
        <shortName evidence="9">SPase II</shortName>
    </alternativeName>
</protein>
<evidence type="ECO:0000256" key="7">
    <source>
        <dbReference type="ARBA" id="ARBA00022989"/>
    </source>
</evidence>
<dbReference type="InterPro" id="IPR001872">
    <property type="entry name" value="Peptidase_A8"/>
</dbReference>
<dbReference type="PANTHER" id="PTHR33695:SF1">
    <property type="entry name" value="LIPOPROTEIN SIGNAL PEPTIDASE"/>
    <property type="match status" value="1"/>
</dbReference>
<keyword evidence="8 9" id="KW-0472">Membrane</keyword>
<evidence type="ECO:0000256" key="5">
    <source>
        <dbReference type="ARBA" id="ARBA00022750"/>
    </source>
</evidence>
<keyword evidence="2 9" id="KW-1003">Cell membrane</keyword>
<keyword evidence="7 9" id="KW-1133">Transmembrane helix</keyword>
<evidence type="ECO:0000256" key="10">
    <source>
        <dbReference type="RuleBase" id="RU000594"/>
    </source>
</evidence>
<dbReference type="GO" id="GO:0006508">
    <property type="term" value="P:proteolysis"/>
    <property type="evidence" value="ECO:0007669"/>
    <property type="project" value="UniProtKB-KW"/>
</dbReference>
<dbReference type="EC" id="3.4.23.36" evidence="9"/>
<comment type="pathway">
    <text evidence="9">Protein modification; lipoprotein biosynthesis (signal peptide cleavage).</text>
</comment>
<dbReference type="GO" id="GO:0005886">
    <property type="term" value="C:plasma membrane"/>
    <property type="evidence" value="ECO:0007669"/>
    <property type="project" value="UniProtKB-SubCell"/>
</dbReference>
<dbReference type="GO" id="GO:0004190">
    <property type="term" value="F:aspartic-type endopeptidase activity"/>
    <property type="evidence" value="ECO:0007669"/>
    <property type="project" value="UniProtKB-UniRule"/>
</dbReference>
<dbReference type="HAMAP" id="MF_00161">
    <property type="entry name" value="LspA"/>
    <property type="match status" value="1"/>
</dbReference>
<accession>A0A1H2LKW5</accession>
<comment type="caution">
    <text evidence="9">Lacks conserved residue(s) required for the propagation of feature annotation.</text>
</comment>
<feature type="transmembrane region" description="Helical" evidence="9">
    <location>
        <begin position="62"/>
        <end position="81"/>
    </location>
</feature>
<comment type="subcellular location">
    <subcellularLocation>
        <location evidence="9">Cell membrane</location>
        <topology evidence="9">Multi-pass membrane protein</topology>
    </subcellularLocation>
</comment>
<evidence type="ECO:0000256" key="2">
    <source>
        <dbReference type="ARBA" id="ARBA00022475"/>
    </source>
</evidence>
<evidence type="ECO:0000256" key="11">
    <source>
        <dbReference type="RuleBase" id="RU004181"/>
    </source>
</evidence>
<dbReference type="Proteomes" id="UP000214355">
    <property type="component" value="Chromosome I"/>
</dbReference>
<evidence type="ECO:0000313" key="12">
    <source>
        <dbReference type="EMBL" id="SDU81647.1"/>
    </source>
</evidence>